<dbReference type="AlphaFoldDB" id="A0A2N9IU61"/>
<organism evidence="1">
    <name type="scientific">Fagus sylvatica</name>
    <name type="common">Beechnut</name>
    <dbReference type="NCBI Taxonomy" id="28930"/>
    <lineage>
        <taxon>Eukaryota</taxon>
        <taxon>Viridiplantae</taxon>
        <taxon>Streptophyta</taxon>
        <taxon>Embryophyta</taxon>
        <taxon>Tracheophyta</taxon>
        <taxon>Spermatophyta</taxon>
        <taxon>Magnoliopsida</taxon>
        <taxon>eudicotyledons</taxon>
        <taxon>Gunneridae</taxon>
        <taxon>Pentapetalae</taxon>
        <taxon>rosids</taxon>
        <taxon>fabids</taxon>
        <taxon>Fagales</taxon>
        <taxon>Fagaceae</taxon>
        <taxon>Fagus</taxon>
    </lineage>
</organism>
<protein>
    <submittedName>
        <fullName evidence="1">Uncharacterized protein</fullName>
    </submittedName>
</protein>
<reference evidence="1" key="1">
    <citation type="submission" date="2018-02" db="EMBL/GenBank/DDBJ databases">
        <authorList>
            <person name="Cohen D.B."/>
            <person name="Kent A.D."/>
        </authorList>
    </citation>
    <scope>NUCLEOTIDE SEQUENCE</scope>
</reference>
<gene>
    <name evidence="1" type="ORF">FSB_LOCUS56284</name>
</gene>
<sequence>MHGVVVVDGLGLGLGSRRGGWKRVWVFGGGAVGLGLEVVEPCRLVAEKLILVAEKLI</sequence>
<proteinExistence type="predicted"/>
<accession>A0A2N9IU61</accession>
<name>A0A2N9IU61_FAGSY</name>
<dbReference type="EMBL" id="OIVN01006230">
    <property type="protein sequence ID" value="SPD28402.1"/>
    <property type="molecule type" value="Genomic_DNA"/>
</dbReference>
<evidence type="ECO:0000313" key="1">
    <source>
        <dbReference type="EMBL" id="SPD28402.1"/>
    </source>
</evidence>